<evidence type="ECO:0000313" key="3">
    <source>
        <dbReference type="EMBL" id="MDX9688069.1"/>
    </source>
</evidence>
<evidence type="ECO:0000313" key="4">
    <source>
        <dbReference type="Proteomes" id="UP001281217"/>
    </source>
</evidence>
<comment type="caution">
    <text evidence="3">The sequence shown here is derived from an EMBL/GenBank/DDBJ whole genome shotgun (WGS) entry which is preliminary data.</text>
</comment>
<keyword evidence="2" id="KW-0472">Membrane</keyword>
<dbReference type="Proteomes" id="UP001281217">
    <property type="component" value="Unassembled WGS sequence"/>
</dbReference>
<keyword evidence="2" id="KW-0812">Transmembrane</keyword>
<feature type="transmembrane region" description="Helical" evidence="2">
    <location>
        <begin position="313"/>
        <end position="331"/>
    </location>
</feature>
<feature type="transmembrane region" description="Helical" evidence="2">
    <location>
        <begin position="281"/>
        <end position="301"/>
    </location>
</feature>
<name>A0ABU5BZ68_9GAMM</name>
<reference evidence="4" key="1">
    <citation type="submission" date="2023-07" db="EMBL/GenBank/DDBJ databases">
        <authorList>
            <person name="de Witt J."/>
        </authorList>
    </citation>
    <scope>NUCLEOTIDE SEQUENCE [LARGE SCALE GENOMIC DNA]</scope>
    <source>
        <strain evidence="4">FZJ</strain>
    </source>
</reference>
<keyword evidence="2" id="KW-1133">Transmembrane helix</keyword>
<keyword evidence="4" id="KW-1185">Reference proteome</keyword>
<organism evidence="3 4">
    <name type="scientific">Halopseudomonas formosensis</name>
    <dbReference type="NCBI Taxonomy" id="1002526"/>
    <lineage>
        <taxon>Bacteria</taxon>
        <taxon>Pseudomonadati</taxon>
        <taxon>Pseudomonadota</taxon>
        <taxon>Gammaproteobacteria</taxon>
        <taxon>Pseudomonadales</taxon>
        <taxon>Pseudomonadaceae</taxon>
        <taxon>Halopseudomonas</taxon>
    </lineage>
</organism>
<evidence type="ECO:0000256" key="2">
    <source>
        <dbReference type="SAM" id="Phobius"/>
    </source>
</evidence>
<protein>
    <submittedName>
        <fullName evidence="3">Uncharacterized protein</fullName>
    </submittedName>
</protein>
<dbReference type="RefSeq" id="WP_320331616.1">
    <property type="nucleotide sequence ID" value="NZ_JAVRDO010000006.1"/>
</dbReference>
<sequence length="402" mass="45220">MTQLEDRIKEHPALTRAEEMRTLLDTLDEADWSTETREGLHRIRRVVDHFVQQLAAADPELTSLQALKSIEQQLAKAKQELTQYKNNKNANHFANANTAADSVLSSLRSLWVPVADFDLDQVREAIGSFRKSVGQNARYAEQELARTREDIEAIRQEAVAIKEALKEQKSRIDSVISEFQSQFSKAEESRRTEAFAALKEEEEKLEHLRASYEESFDSSVSAAGVRLEEAAKSLEARASSSVDSVENLKEKAERLVHVIANTGMVGGYQRVANEERRVGRFWDAVSLLSLAGMVLFAVSAFREALEDFHLTAFLARFSVILTFAALAGYAARQAEKHHKVERQNRRIELELASIDPFLAELPEEERNQVKAAVADRLFARDVNGGVDLARAYAKPLAEESRH</sequence>
<evidence type="ECO:0000256" key="1">
    <source>
        <dbReference type="SAM" id="Coils"/>
    </source>
</evidence>
<feature type="coiled-coil region" evidence="1">
    <location>
        <begin position="137"/>
        <end position="251"/>
    </location>
</feature>
<gene>
    <name evidence="3" type="ORF">RED13_002514</name>
</gene>
<dbReference type="Gene3D" id="1.20.1440.210">
    <property type="match status" value="1"/>
</dbReference>
<accession>A0ABU5BZ68</accession>
<proteinExistence type="predicted"/>
<dbReference type="EMBL" id="JAVRDO010000006">
    <property type="protein sequence ID" value="MDX9688069.1"/>
    <property type="molecule type" value="Genomic_DNA"/>
</dbReference>
<keyword evidence="1" id="KW-0175">Coiled coil</keyword>